<gene>
    <name evidence="2" type="ORF">MGAL_10B070242</name>
</gene>
<name>A0A8B6DFG0_MYTGA</name>
<accession>A0A8B6DFG0</accession>
<organism evidence="2 3">
    <name type="scientific">Mytilus galloprovincialis</name>
    <name type="common">Mediterranean mussel</name>
    <dbReference type="NCBI Taxonomy" id="29158"/>
    <lineage>
        <taxon>Eukaryota</taxon>
        <taxon>Metazoa</taxon>
        <taxon>Spiralia</taxon>
        <taxon>Lophotrochozoa</taxon>
        <taxon>Mollusca</taxon>
        <taxon>Bivalvia</taxon>
        <taxon>Autobranchia</taxon>
        <taxon>Pteriomorphia</taxon>
        <taxon>Mytilida</taxon>
        <taxon>Mytiloidea</taxon>
        <taxon>Mytilidae</taxon>
        <taxon>Mytilinae</taxon>
        <taxon>Mytilus</taxon>
    </lineage>
</organism>
<sequence length="100" mass="11384">MSKMFKTFTMMYTMLVISFFLILNISMVSSATTCTQCKHNFTSCVHHCPGSGTVGKRDEPNEYHNTKRDAHDDCLIACNHTYDKCKRDCILLAQIQIANI</sequence>
<feature type="signal peptide" evidence="1">
    <location>
        <begin position="1"/>
        <end position="30"/>
    </location>
</feature>
<proteinExistence type="predicted"/>
<dbReference type="EMBL" id="UYJE01003285">
    <property type="protein sequence ID" value="VDI17935.1"/>
    <property type="molecule type" value="Genomic_DNA"/>
</dbReference>
<feature type="chain" id="PRO_5032652291" evidence="1">
    <location>
        <begin position="31"/>
        <end position="100"/>
    </location>
</feature>
<keyword evidence="3" id="KW-1185">Reference proteome</keyword>
<evidence type="ECO:0000256" key="1">
    <source>
        <dbReference type="SAM" id="SignalP"/>
    </source>
</evidence>
<dbReference type="Proteomes" id="UP000596742">
    <property type="component" value="Unassembled WGS sequence"/>
</dbReference>
<protein>
    <submittedName>
        <fullName evidence="2">Uncharacterized protein</fullName>
    </submittedName>
</protein>
<evidence type="ECO:0000313" key="2">
    <source>
        <dbReference type="EMBL" id="VDI17935.1"/>
    </source>
</evidence>
<keyword evidence="1" id="KW-0732">Signal</keyword>
<reference evidence="2" key="1">
    <citation type="submission" date="2018-11" db="EMBL/GenBank/DDBJ databases">
        <authorList>
            <person name="Alioto T."/>
            <person name="Alioto T."/>
        </authorList>
    </citation>
    <scope>NUCLEOTIDE SEQUENCE</scope>
</reference>
<comment type="caution">
    <text evidence="2">The sequence shown here is derived from an EMBL/GenBank/DDBJ whole genome shotgun (WGS) entry which is preliminary data.</text>
</comment>
<dbReference type="AlphaFoldDB" id="A0A8B6DFG0"/>
<evidence type="ECO:0000313" key="3">
    <source>
        <dbReference type="Proteomes" id="UP000596742"/>
    </source>
</evidence>